<sequence length="260" mass="30056">MNFGEKLVQLRKGKGMSQEDLAVLLKTTRQAVSKWENNQGYPETDKILLLSHIFEVSTDVLLKEEKTVQRTEDEGLYVSREMANGFLDNERKVSRYLGLGFLCAAWAGIPYVLFEADPPKRWLGIAIFGILGICVWVIGMFSDQEQYKKLREEPLIFDYAFLKEISAEYAIRKKKYRIIALPSTILFILGLLILIFTGQNVIPWSIYHIFIFLVWGVGLFGFVSSAAMMEAYELLTENEQFSKRFLFQLKRKIKAKLDLR</sequence>
<keyword evidence="2" id="KW-1133">Transmembrane helix</keyword>
<evidence type="ECO:0000313" key="7">
    <source>
        <dbReference type="Proteomes" id="UP000480929"/>
    </source>
</evidence>
<dbReference type="SMART" id="SM00530">
    <property type="entry name" value="HTH_XRE"/>
    <property type="match status" value="1"/>
</dbReference>
<dbReference type="PROSITE" id="PS50943">
    <property type="entry name" value="HTH_CROC1"/>
    <property type="match status" value="1"/>
</dbReference>
<dbReference type="Proteomes" id="UP000480929">
    <property type="component" value="Unassembled WGS sequence"/>
</dbReference>
<evidence type="ECO:0000259" key="3">
    <source>
        <dbReference type="PROSITE" id="PS50943"/>
    </source>
</evidence>
<name>A0A6N7S6P2_9FIRM</name>
<accession>A0A6N7S6P2</accession>
<dbReference type="CDD" id="cd00093">
    <property type="entry name" value="HTH_XRE"/>
    <property type="match status" value="1"/>
</dbReference>
<dbReference type="InterPro" id="IPR010982">
    <property type="entry name" value="Lambda_DNA-bd_dom_sf"/>
</dbReference>
<keyword evidence="7" id="KW-1185">Reference proteome</keyword>
<dbReference type="PANTHER" id="PTHR46558:SF13">
    <property type="entry name" value="HTH-TYPE TRANSCRIPTIONAL REGULATOR IMMR"/>
    <property type="match status" value="1"/>
</dbReference>
<protein>
    <submittedName>
        <fullName evidence="4">Helix-turn-helix domain-containing protein</fullName>
    </submittedName>
</protein>
<dbReference type="PANTHER" id="PTHR46558">
    <property type="entry name" value="TRACRIPTIONAL REGULATORY PROTEIN-RELATED-RELATED"/>
    <property type="match status" value="1"/>
</dbReference>
<keyword evidence="2" id="KW-0812">Transmembrane</keyword>
<organism evidence="4 6">
    <name type="scientific">Holdemania massiliensis</name>
    <dbReference type="NCBI Taxonomy" id="1468449"/>
    <lineage>
        <taxon>Bacteria</taxon>
        <taxon>Bacillati</taxon>
        <taxon>Bacillota</taxon>
        <taxon>Erysipelotrichia</taxon>
        <taxon>Erysipelotrichales</taxon>
        <taxon>Erysipelotrichaceae</taxon>
        <taxon>Holdemania</taxon>
    </lineage>
</organism>
<dbReference type="InterPro" id="IPR001387">
    <property type="entry name" value="Cro/C1-type_HTH"/>
</dbReference>
<proteinExistence type="predicted"/>
<dbReference type="Pfam" id="PF01381">
    <property type="entry name" value="HTH_3"/>
    <property type="match status" value="1"/>
</dbReference>
<feature type="domain" description="HTH cro/C1-type" evidence="3">
    <location>
        <begin position="7"/>
        <end position="61"/>
    </location>
</feature>
<feature type="transmembrane region" description="Helical" evidence="2">
    <location>
        <begin position="178"/>
        <end position="198"/>
    </location>
</feature>
<dbReference type="Proteomes" id="UP000433575">
    <property type="component" value="Unassembled WGS sequence"/>
</dbReference>
<dbReference type="GeneID" id="42457360"/>
<dbReference type="OrthoDB" id="9815852at2"/>
<dbReference type="AlphaFoldDB" id="A0A6N7S6P2"/>
<evidence type="ECO:0000313" key="4">
    <source>
        <dbReference type="EMBL" id="MSA89557.1"/>
    </source>
</evidence>
<dbReference type="SUPFAM" id="SSF47413">
    <property type="entry name" value="lambda repressor-like DNA-binding domains"/>
    <property type="match status" value="1"/>
</dbReference>
<feature type="transmembrane region" description="Helical" evidence="2">
    <location>
        <begin position="96"/>
        <end position="116"/>
    </location>
</feature>
<dbReference type="Gene3D" id="1.10.260.40">
    <property type="entry name" value="lambda repressor-like DNA-binding domains"/>
    <property type="match status" value="1"/>
</dbReference>
<feature type="transmembrane region" description="Helical" evidence="2">
    <location>
        <begin position="204"/>
        <end position="223"/>
    </location>
</feature>
<evidence type="ECO:0000313" key="6">
    <source>
        <dbReference type="Proteomes" id="UP000433575"/>
    </source>
</evidence>
<reference evidence="6 7" key="1">
    <citation type="journal article" date="2019" name="Nat. Med.">
        <title>A library of human gut bacterial isolates paired with longitudinal multiomics data enables mechanistic microbiome research.</title>
        <authorList>
            <person name="Poyet M."/>
            <person name="Groussin M."/>
            <person name="Gibbons S.M."/>
            <person name="Avila-Pacheco J."/>
            <person name="Jiang X."/>
            <person name="Kearney S.M."/>
            <person name="Perrotta A.R."/>
            <person name="Berdy B."/>
            <person name="Zhao S."/>
            <person name="Lieberman T.D."/>
            <person name="Swanson P.K."/>
            <person name="Smith M."/>
            <person name="Roesemann S."/>
            <person name="Alexander J.E."/>
            <person name="Rich S.A."/>
            <person name="Livny J."/>
            <person name="Vlamakis H."/>
            <person name="Clish C."/>
            <person name="Bullock K."/>
            <person name="Deik A."/>
            <person name="Scott J."/>
            <person name="Pierce K.A."/>
            <person name="Xavier R.J."/>
            <person name="Alm E.J."/>
        </authorList>
    </citation>
    <scope>NUCLEOTIDE SEQUENCE [LARGE SCALE GENOMIC DNA]</scope>
    <source>
        <strain evidence="4 6">BIOML-A4</strain>
        <strain evidence="5 7">BIOML-A5</strain>
    </source>
</reference>
<gene>
    <name evidence="5" type="ORF">GKD88_08880</name>
    <name evidence="4" type="ORF">GKE08_09475</name>
</gene>
<comment type="caution">
    <text evidence="4">The sequence shown here is derived from an EMBL/GenBank/DDBJ whole genome shotgun (WGS) entry which is preliminary data.</text>
</comment>
<feature type="transmembrane region" description="Helical" evidence="2">
    <location>
        <begin position="122"/>
        <end position="141"/>
    </location>
</feature>
<evidence type="ECO:0000256" key="2">
    <source>
        <dbReference type="SAM" id="Phobius"/>
    </source>
</evidence>
<keyword evidence="1" id="KW-0238">DNA-binding</keyword>
<keyword evidence="2" id="KW-0472">Membrane</keyword>
<dbReference type="GO" id="GO:0003677">
    <property type="term" value="F:DNA binding"/>
    <property type="evidence" value="ECO:0007669"/>
    <property type="project" value="UniProtKB-KW"/>
</dbReference>
<evidence type="ECO:0000256" key="1">
    <source>
        <dbReference type="ARBA" id="ARBA00023125"/>
    </source>
</evidence>
<dbReference type="EMBL" id="WKPJ01000012">
    <property type="protein sequence ID" value="MSA89557.1"/>
    <property type="molecule type" value="Genomic_DNA"/>
</dbReference>
<dbReference type="RefSeq" id="WP_020225575.1">
    <property type="nucleotide sequence ID" value="NZ_AP031450.1"/>
</dbReference>
<evidence type="ECO:0000313" key="5">
    <source>
        <dbReference type="EMBL" id="MSC33235.1"/>
    </source>
</evidence>
<dbReference type="EMBL" id="WKPI01000013">
    <property type="protein sequence ID" value="MSC33235.1"/>
    <property type="molecule type" value="Genomic_DNA"/>
</dbReference>